<reference evidence="6" key="3">
    <citation type="submission" date="2015-04" db="UniProtKB">
        <authorList>
            <consortium name="EnsemblPlants"/>
        </authorList>
    </citation>
    <scope>IDENTIFICATION</scope>
</reference>
<reference evidence="6 7" key="1">
    <citation type="submission" date="2012-08" db="EMBL/GenBank/DDBJ databases">
        <title>Oryza genome evolution.</title>
        <authorList>
            <person name="Wing R.A."/>
        </authorList>
    </citation>
    <scope>NUCLEOTIDE SEQUENCE</scope>
</reference>
<feature type="domain" description="CCHC-type" evidence="5">
    <location>
        <begin position="107"/>
        <end position="120"/>
    </location>
</feature>
<feature type="compositionally biased region" description="Low complexity" evidence="3">
    <location>
        <begin position="223"/>
        <end position="234"/>
    </location>
</feature>
<feature type="compositionally biased region" description="Basic and acidic residues" evidence="3">
    <location>
        <begin position="334"/>
        <end position="350"/>
    </location>
</feature>
<dbReference type="Gene3D" id="4.10.60.10">
    <property type="entry name" value="Zinc finger, CCHC-type"/>
    <property type="match status" value="2"/>
</dbReference>
<evidence type="ECO:0000313" key="7">
    <source>
        <dbReference type="Proteomes" id="UP000032180"/>
    </source>
</evidence>
<dbReference type="eggNOG" id="KOG0107">
    <property type="taxonomic scope" value="Eukaryota"/>
</dbReference>
<evidence type="ECO:0000259" key="5">
    <source>
        <dbReference type="PROSITE" id="PS50158"/>
    </source>
</evidence>
<evidence type="ECO:0000259" key="4">
    <source>
        <dbReference type="PROSITE" id="PS50102"/>
    </source>
</evidence>
<dbReference type="GO" id="GO:0003723">
    <property type="term" value="F:RNA binding"/>
    <property type="evidence" value="ECO:0007669"/>
    <property type="project" value="UniProtKB-UniRule"/>
</dbReference>
<protein>
    <submittedName>
        <fullName evidence="6">Uncharacterized protein</fullName>
    </submittedName>
</protein>
<feature type="domain" description="CCHC-type" evidence="5">
    <location>
        <begin position="128"/>
        <end position="144"/>
    </location>
</feature>
<feature type="compositionally biased region" description="Polar residues" evidence="3">
    <location>
        <begin position="315"/>
        <end position="330"/>
    </location>
</feature>
<keyword evidence="1" id="KW-0862">Zinc</keyword>
<sequence length="371" mass="43180">MSRYDDRYDRPGHSTKLYVGCLSERTRTEDLEYLFGKYGRVRDVNLKNDYGFVEFSDHRDANDARLDLDGREFDGSYIIVQFAKGEKRGPGGSREYTARGPHASDHCFNCGMEGHWERDCTAGDWKDRCYRCGERGHIMRDCKNSPKDLKYLPDSLASLHYPLLFMCTFDLKFHQCRQERGYSRSPLPRHRRSPSYGKSGPLSQWACYGADREERLYYDRSYSRSPRRYGSSSNRRNHSPRRYGSPSNRRNHSPRRYGSPSNRRNHSPRRYGSPFNERNHSSRRYASPSNERNNGSRRYASPPNGRDRNHRGNASPPNGRNHNLTSNGINPPSRGRDDQNGSHRRRDSDYLAHNTRASPTINGRNPSPWDR</sequence>
<dbReference type="HOGENOM" id="CLU_047187_1_0_1"/>
<feature type="region of interest" description="Disordered" evidence="3">
    <location>
        <begin position="180"/>
        <end position="200"/>
    </location>
</feature>
<dbReference type="GO" id="GO:0008270">
    <property type="term" value="F:zinc ion binding"/>
    <property type="evidence" value="ECO:0007669"/>
    <property type="project" value="UniProtKB-KW"/>
</dbReference>
<evidence type="ECO:0000256" key="1">
    <source>
        <dbReference type="PROSITE-ProRule" id="PRU00047"/>
    </source>
</evidence>
<feature type="domain" description="RRM" evidence="4">
    <location>
        <begin position="15"/>
        <end position="85"/>
    </location>
</feature>
<dbReference type="PROSITE" id="PS50158">
    <property type="entry name" value="ZF_CCHC"/>
    <property type="match status" value="2"/>
</dbReference>
<dbReference type="PANTHER" id="PTHR48038:SF1">
    <property type="entry name" value="RIBONUCLEOPROTEIN RB97D"/>
    <property type="match status" value="1"/>
</dbReference>
<dbReference type="SMART" id="SM00360">
    <property type="entry name" value="RRM"/>
    <property type="match status" value="1"/>
</dbReference>
<keyword evidence="2" id="KW-0694">RNA-binding</keyword>
<evidence type="ECO:0000256" key="3">
    <source>
        <dbReference type="SAM" id="MobiDB-lite"/>
    </source>
</evidence>
<dbReference type="Pfam" id="PF00098">
    <property type="entry name" value="zf-CCHC"/>
    <property type="match status" value="2"/>
</dbReference>
<dbReference type="Gene3D" id="3.30.70.330">
    <property type="match status" value="1"/>
</dbReference>
<dbReference type="InterPro" id="IPR001878">
    <property type="entry name" value="Znf_CCHC"/>
</dbReference>
<proteinExistence type="predicted"/>
<feature type="region of interest" description="Disordered" evidence="3">
    <location>
        <begin position="223"/>
        <end position="371"/>
    </location>
</feature>
<organism evidence="6 7">
    <name type="scientific">Leersia perrieri</name>
    <dbReference type="NCBI Taxonomy" id="77586"/>
    <lineage>
        <taxon>Eukaryota</taxon>
        <taxon>Viridiplantae</taxon>
        <taxon>Streptophyta</taxon>
        <taxon>Embryophyta</taxon>
        <taxon>Tracheophyta</taxon>
        <taxon>Spermatophyta</taxon>
        <taxon>Magnoliopsida</taxon>
        <taxon>Liliopsida</taxon>
        <taxon>Poales</taxon>
        <taxon>Poaceae</taxon>
        <taxon>BOP clade</taxon>
        <taxon>Oryzoideae</taxon>
        <taxon>Oryzeae</taxon>
        <taxon>Oryzinae</taxon>
        <taxon>Leersia</taxon>
    </lineage>
</organism>
<dbReference type="SUPFAM" id="SSF57756">
    <property type="entry name" value="Retrovirus zinc finger-like domains"/>
    <property type="match status" value="1"/>
</dbReference>
<dbReference type="Pfam" id="PF00076">
    <property type="entry name" value="RRM_1"/>
    <property type="match status" value="1"/>
</dbReference>
<keyword evidence="1" id="KW-0863">Zinc-finger</keyword>
<evidence type="ECO:0000256" key="2">
    <source>
        <dbReference type="PROSITE-ProRule" id="PRU00176"/>
    </source>
</evidence>
<keyword evidence="7" id="KW-1185">Reference proteome</keyword>
<keyword evidence="1" id="KW-0479">Metal-binding</keyword>
<dbReference type="Proteomes" id="UP000032180">
    <property type="component" value="Chromosome 5"/>
</dbReference>
<dbReference type="PROSITE" id="PS50102">
    <property type="entry name" value="RRM"/>
    <property type="match status" value="1"/>
</dbReference>
<dbReference type="PANTHER" id="PTHR48038">
    <property type="entry name" value="RIBONUCLEOPROTEIN RB97D"/>
    <property type="match status" value="1"/>
</dbReference>
<dbReference type="FunFam" id="3.30.70.330:FF:000272">
    <property type="entry name" value="Serine/arginine-rich splicing factor RS2Z32"/>
    <property type="match status" value="1"/>
</dbReference>
<evidence type="ECO:0000313" key="6">
    <source>
        <dbReference type="EnsemblPlants" id="LPERR05G03890.3"/>
    </source>
</evidence>
<name>A0A0D9WD53_9ORYZ</name>
<reference evidence="7" key="2">
    <citation type="submission" date="2013-12" db="EMBL/GenBank/DDBJ databases">
        <authorList>
            <person name="Yu Y."/>
            <person name="Lee S."/>
            <person name="de Baynast K."/>
            <person name="Wissotski M."/>
            <person name="Liu L."/>
            <person name="Talag J."/>
            <person name="Goicoechea J."/>
            <person name="Angelova A."/>
            <person name="Jetty R."/>
            <person name="Kudrna D."/>
            <person name="Golser W."/>
            <person name="Rivera L."/>
            <person name="Zhang J."/>
            <person name="Wing R."/>
        </authorList>
    </citation>
    <scope>NUCLEOTIDE SEQUENCE</scope>
</reference>
<dbReference type="InterPro" id="IPR035979">
    <property type="entry name" value="RBD_domain_sf"/>
</dbReference>
<dbReference type="EnsemblPlants" id="LPERR05G03890.3">
    <property type="protein sequence ID" value="LPERR05G03890.3"/>
    <property type="gene ID" value="LPERR05G03890"/>
</dbReference>
<dbReference type="InterPro" id="IPR036875">
    <property type="entry name" value="Znf_CCHC_sf"/>
</dbReference>
<dbReference type="AlphaFoldDB" id="A0A0D9WD53"/>
<dbReference type="InterPro" id="IPR012677">
    <property type="entry name" value="Nucleotide-bd_a/b_plait_sf"/>
</dbReference>
<dbReference type="SMART" id="SM00343">
    <property type="entry name" value="ZnF_C2HC"/>
    <property type="match status" value="2"/>
</dbReference>
<accession>A0A0D9WD53</accession>
<dbReference type="SUPFAM" id="SSF54928">
    <property type="entry name" value="RNA-binding domain, RBD"/>
    <property type="match status" value="1"/>
</dbReference>
<dbReference type="Gramene" id="LPERR05G03890.3">
    <property type="protein sequence ID" value="LPERR05G03890.3"/>
    <property type="gene ID" value="LPERR05G03890"/>
</dbReference>
<dbReference type="InterPro" id="IPR000504">
    <property type="entry name" value="RRM_dom"/>
</dbReference>
<feature type="compositionally biased region" description="Polar residues" evidence="3">
    <location>
        <begin position="355"/>
        <end position="365"/>
    </location>
</feature>
<dbReference type="STRING" id="77586.A0A0D9WD53"/>